<feature type="compositionally biased region" description="Basic and acidic residues" evidence="1">
    <location>
        <begin position="87"/>
        <end position="100"/>
    </location>
</feature>
<feature type="region of interest" description="Disordered" evidence="1">
    <location>
        <begin position="1175"/>
        <end position="1443"/>
    </location>
</feature>
<feature type="compositionally biased region" description="Pro residues" evidence="1">
    <location>
        <begin position="1495"/>
        <end position="1519"/>
    </location>
</feature>
<feature type="compositionally biased region" description="Low complexity" evidence="1">
    <location>
        <begin position="1485"/>
        <end position="1494"/>
    </location>
</feature>
<feature type="compositionally biased region" description="Basic and acidic residues" evidence="1">
    <location>
        <begin position="185"/>
        <end position="194"/>
    </location>
</feature>
<feature type="compositionally biased region" description="Polar residues" evidence="1">
    <location>
        <begin position="801"/>
        <end position="810"/>
    </location>
</feature>
<feature type="compositionally biased region" description="Basic and acidic residues" evidence="1">
    <location>
        <begin position="13"/>
        <end position="23"/>
    </location>
</feature>
<feature type="compositionally biased region" description="Polar residues" evidence="1">
    <location>
        <begin position="1210"/>
        <end position="1227"/>
    </location>
</feature>
<feature type="compositionally biased region" description="Basic residues" evidence="1">
    <location>
        <begin position="118"/>
        <end position="135"/>
    </location>
</feature>
<feature type="compositionally biased region" description="Acidic residues" evidence="1">
    <location>
        <begin position="101"/>
        <end position="110"/>
    </location>
</feature>
<feature type="compositionally biased region" description="Basic residues" evidence="1">
    <location>
        <begin position="261"/>
        <end position="273"/>
    </location>
</feature>
<dbReference type="EMBL" id="BDSP01000147">
    <property type="protein sequence ID" value="GAX20340.1"/>
    <property type="molecule type" value="Genomic_DNA"/>
</dbReference>
<feature type="compositionally biased region" description="Low complexity" evidence="1">
    <location>
        <begin position="1404"/>
        <end position="1443"/>
    </location>
</feature>
<feature type="compositionally biased region" description="Basic and acidic residues" evidence="1">
    <location>
        <begin position="337"/>
        <end position="346"/>
    </location>
</feature>
<feature type="region of interest" description="Disordered" evidence="1">
    <location>
        <begin position="477"/>
        <end position="496"/>
    </location>
</feature>
<gene>
    <name evidence="2" type="ORF">FisN_9Hh049</name>
</gene>
<evidence type="ECO:0000256" key="1">
    <source>
        <dbReference type="SAM" id="MobiDB-lite"/>
    </source>
</evidence>
<feature type="region of interest" description="Disordered" evidence="1">
    <location>
        <begin position="513"/>
        <end position="609"/>
    </location>
</feature>
<feature type="compositionally biased region" description="Basic and acidic residues" evidence="1">
    <location>
        <begin position="216"/>
        <end position="234"/>
    </location>
</feature>
<accession>A0A1Z5K232</accession>
<proteinExistence type="predicted"/>
<feature type="compositionally biased region" description="Polar residues" evidence="1">
    <location>
        <begin position="1373"/>
        <end position="1391"/>
    </location>
</feature>
<feature type="compositionally biased region" description="Low complexity" evidence="1">
    <location>
        <begin position="1467"/>
        <end position="1477"/>
    </location>
</feature>
<feature type="region of interest" description="Disordered" evidence="1">
    <location>
        <begin position="1"/>
        <end position="381"/>
    </location>
</feature>
<feature type="compositionally biased region" description="Low complexity" evidence="1">
    <location>
        <begin position="1326"/>
        <end position="1368"/>
    </location>
</feature>
<feature type="region of interest" description="Disordered" evidence="1">
    <location>
        <begin position="417"/>
        <end position="441"/>
    </location>
</feature>
<name>A0A1Z5K232_FISSO</name>
<feature type="region of interest" description="Disordered" evidence="1">
    <location>
        <begin position="1072"/>
        <end position="1100"/>
    </location>
</feature>
<feature type="compositionally biased region" description="Basic and acidic residues" evidence="1">
    <location>
        <begin position="165"/>
        <end position="175"/>
    </location>
</feature>
<feature type="compositionally biased region" description="Basic and acidic residues" evidence="1">
    <location>
        <begin position="365"/>
        <end position="381"/>
    </location>
</feature>
<dbReference type="Proteomes" id="UP000198406">
    <property type="component" value="Unassembled WGS sequence"/>
</dbReference>
<feature type="region of interest" description="Disordered" evidence="1">
    <location>
        <begin position="1467"/>
        <end position="1578"/>
    </location>
</feature>
<sequence>MPATRKTRAQQKAVKETTNKEEDTTNEEEEDVLPPRRGRATRSTQKLTSKNEKKVADEDEEDEENESDKESDETSQDRTRTRRTRRGKMDKEASAGKSDDDEKEDAESEQPENPSNKSTKKVGKQKSAPAKRSRTPTKDISETESVEAPPETRKTRVSRRTSLASKEETVKKDTTNSEDDVEEKEDNKTEKSGVESENESSSRVTRASRSKTRKGQVTEEKVGANKEEAKEKPSRSAAEGENTDEAANREGKPEPTTTTRPKAKTAASKRKSVDKKQVEEEASKKQKSTKQLKLSDFLKPKADGNVEKAGNENPRGEVEDSKSDTDRSSQKSQEGIQETKHEKEIGSDILPTDKQNDALGDDASIEDKVENSQLKKEQKVDDVEIRRARLIPDEKDQTAEMGTVDVKVDEDAIGLEHNSGSVTTTTLEANESNLAGKNSDGVVIEEEAKVTEDMDHSSAAGVEDSLKIEMPDEMIDVDGIDHSSPAGVEDSSKIKMPDEMIEVDGMGMEDVTVKGTARDNGGTMDVDDECCSDKKDYAGESNEGTNVILPSKDNKESSSQDDKIIEKDEASEKTGAVRHADGGEKAKNPFNEKPKIHNAQQKPLDREDKMDFEATTLAGDIGATSAGTKMTDGLFHAGGNAIVANPTAASDIENDRSAEFSNEYKNDSKSSELIQTGGDSVVVPESVDAGVPAIGETRDDLIHNVDISQQEPSGFRATTLTHASHGTENMTLSESTDKEVFRAIASADQPSATIHVGVSGLSETATVPVELAPELAVSTTECATLGQSTAAQDTYETTDNQVSFKQSETDATGVGNKRIAGSDDEELNSVCQKRQKVDDEDASSEVGEPKRYLNLRCIKMRLFSTGIRAHGQVGYEKLFRNYWNAIALYLDSRLPMNYSKACKKVIDQFLRTKSLRRLHNKLILALIDRSMDDRIPSDLVDLQAVPDDVRARIRPVSRRRKNQVHGHPANDSKTLEMDLKYAISAPGRPAQYAPPIVFPSKPTLKTQNTIRNSSTIPGALIVDPYMRKNAQSLGMMVSEDAIWLVTIAMKEYTSHLLRNLVASSKMLNQGQVPPISANRLTPSKSKDQESLENRPLSNVTSTGAQRLSAFDVHLFTVGMPIGPVGAMGGYSSRLTYERSLASCVGDAYTSADFDDLKHFITSSLEASIVVRKISDRRSPASVSPGADRRSPYGGLGRGAKDLAALKARASNKNQQPQSQPHATPSLPQNQVVQQAQNVGQSEQQQQAMAQQQRPSYNQQQPVATEQQQKYTAQQQQLQRQMMQHRLQQSQQHALAQPQQYVPTDNTQKGNANAPKSSPSKNVQHIQASPPQLQPQPSNLMRQSSQQLQPIPSQPQPSQLIRQSSQQMQPSPPKLQTQPSQLMRQSSQNLAMQGQPMPSPQQFAQSAMPGQPMSPQQMQMQLQMQQQMMQQQQRDPQLQGQMPPQQLQQHQQMQMQMHQQMMQMQYMQAMQAQAQKQQPSSAHSTAPQALPQPAKLQPPPMKASPPQPTFATSPQPPQQPARPSSATGGKGFGIKNLKAMLARSASAPDVNNAAGDSREPASEDPVNASTPSDGDPKTT</sequence>
<feature type="compositionally biased region" description="Basic and acidic residues" evidence="1">
    <location>
        <begin position="552"/>
        <end position="572"/>
    </location>
</feature>
<feature type="compositionally biased region" description="Polar residues" evidence="1">
    <location>
        <begin position="418"/>
        <end position="436"/>
    </location>
</feature>
<feature type="compositionally biased region" description="Basic and acidic residues" evidence="1">
    <location>
        <begin position="296"/>
        <end position="329"/>
    </location>
</feature>
<reference evidence="2 3" key="1">
    <citation type="journal article" date="2015" name="Plant Cell">
        <title>Oil accumulation by the oleaginous diatom Fistulifera solaris as revealed by the genome and transcriptome.</title>
        <authorList>
            <person name="Tanaka T."/>
            <person name="Maeda Y."/>
            <person name="Veluchamy A."/>
            <person name="Tanaka M."/>
            <person name="Abida H."/>
            <person name="Marechal E."/>
            <person name="Bowler C."/>
            <person name="Muto M."/>
            <person name="Sunaga Y."/>
            <person name="Tanaka M."/>
            <person name="Yoshino T."/>
            <person name="Taniguchi T."/>
            <person name="Fukuda Y."/>
            <person name="Nemoto M."/>
            <person name="Matsumoto M."/>
            <person name="Wong P.S."/>
            <person name="Aburatani S."/>
            <person name="Fujibuchi W."/>
        </authorList>
    </citation>
    <scope>NUCLEOTIDE SEQUENCE [LARGE SCALE GENOMIC DNA]</scope>
    <source>
        <strain evidence="2 3">JPCC DA0580</strain>
    </source>
</reference>
<protein>
    <submittedName>
        <fullName evidence="2">Uncharacterized protein</fullName>
    </submittedName>
</protein>
<feature type="compositionally biased region" description="Basic and acidic residues" evidence="1">
    <location>
        <begin position="274"/>
        <end position="284"/>
    </location>
</feature>
<organism evidence="2 3">
    <name type="scientific">Fistulifera solaris</name>
    <name type="common">Oleaginous diatom</name>
    <dbReference type="NCBI Taxonomy" id="1519565"/>
    <lineage>
        <taxon>Eukaryota</taxon>
        <taxon>Sar</taxon>
        <taxon>Stramenopiles</taxon>
        <taxon>Ochrophyta</taxon>
        <taxon>Bacillariophyta</taxon>
        <taxon>Bacillariophyceae</taxon>
        <taxon>Bacillariophycidae</taxon>
        <taxon>Naviculales</taxon>
        <taxon>Naviculaceae</taxon>
        <taxon>Fistulifera</taxon>
    </lineage>
</organism>
<feature type="compositionally biased region" description="Basic and acidic residues" evidence="1">
    <location>
        <begin position="578"/>
        <end position="595"/>
    </location>
</feature>
<dbReference type="InParanoid" id="A0A1Z5K232"/>
<feature type="region of interest" description="Disordered" evidence="1">
    <location>
        <begin position="801"/>
        <end position="820"/>
    </location>
</feature>
<evidence type="ECO:0000313" key="2">
    <source>
        <dbReference type="EMBL" id="GAX20340.1"/>
    </source>
</evidence>
<comment type="caution">
    <text evidence="2">The sequence shown here is derived from an EMBL/GenBank/DDBJ whole genome shotgun (WGS) entry which is preliminary data.</text>
</comment>
<evidence type="ECO:0000313" key="3">
    <source>
        <dbReference type="Proteomes" id="UP000198406"/>
    </source>
</evidence>
<keyword evidence="3" id="KW-1185">Reference proteome</keyword>
<dbReference type="OrthoDB" id="49665at2759"/>
<feature type="compositionally biased region" description="Acidic residues" evidence="1">
    <location>
        <begin position="57"/>
        <end position="74"/>
    </location>
</feature>
<feature type="compositionally biased region" description="Low complexity" evidence="1">
    <location>
        <begin position="1228"/>
        <end position="1299"/>
    </location>
</feature>
<feature type="compositionally biased region" description="Polar residues" evidence="1">
    <location>
        <begin position="1300"/>
        <end position="1325"/>
    </location>
</feature>